<protein>
    <submittedName>
        <fullName evidence="1">Uncharacterized protein</fullName>
    </submittedName>
</protein>
<sequence>MILALSASLETADDVGLKTEVPDENAQSEKVALINEIYHHGAIVNGTWVPLN</sequence>
<proteinExistence type="predicted"/>
<comment type="caution">
    <text evidence="1">The sequence shown here is derived from an EMBL/GenBank/DDBJ whole genome shotgun (WGS) entry which is preliminary data.</text>
</comment>
<evidence type="ECO:0000313" key="2">
    <source>
        <dbReference type="Proteomes" id="UP000011991"/>
    </source>
</evidence>
<dbReference type="EMBL" id="ANOG01000977">
    <property type="protein sequence ID" value="EMI16252.1"/>
    <property type="molecule type" value="Genomic_DNA"/>
</dbReference>
<reference evidence="1 2" key="1">
    <citation type="journal article" date="2013" name="Mar. Genomics">
        <title>Expression of sulfatases in Rhodopirellula baltica and the diversity of sulfatases in the genus Rhodopirellula.</title>
        <authorList>
            <person name="Wegner C.E."/>
            <person name="Richter-Heitmann T."/>
            <person name="Klindworth A."/>
            <person name="Klockow C."/>
            <person name="Richter M."/>
            <person name="Achstetter T."/>
            <person name="Glockner F.O."/>
            <person name="Harder J."/>
        </authorList>
    </citation>
    <scope>NUCLEOTIDE SEQUENCE [LARGE SCALE GENOMIC DNA]</scope>
    <source>
        <strain evidence="1 2">SM1</strain>
    </source>
</reference>
<accession>M5RLJ8</accession>
<name>M5RLJ8_9BACT</name>
<gene>
    <name evidence="1" type="ORF">RMSM_06824</name>
</gene>
<organism evidence="1 2">
    <name type="scientific">Rhodopirellula maiorica SM1</name>
    <dbReference type="NCBI Taxonomy" id="1265738"/>
    <lineage>
        <taxon>Bacteria</taxon>
        <taxon>Pseudomonadati</taxon>
        <taxon>Planctomycetota</taxon>
        <taxon>Planctomycetia</taxon>
        <taxon>Pirellulales</taxon>
        <taxon>Pirellulaceae</taxon>
        <taxon>Novipirellula</taxon>
    </lineage>
</organism>
<dbReference type="PATRIC" id="fig|1265738.3.peg.6817"/>
<evidence type="ECO:0000313" key="1">
    <source>
        <dbReference type="EMBL" id="EMI16252.1"/>
    </source>
</evidence>
<keyword evidence="2" id="KW-1185">Reference proteome</keyword>
<dbReference type="Proteomes" id="UP000011991">
    <property type="component" value="Unassembled WGS sequence"/>
</dbReference>
<dbReference type="AlphaFoldDB" id="M5RLJ8"/>